<reference evidence="5" key="1">
    <citation type="submission" date="2025-08" db="UniProtKB">
        <authorList>
            <consortium name="RefSeq"/>
        </authorList>
    </citation>
    <scope>IDENTIFICATION</scope>
    <source>
        <tissue evidence="5">Gonads</tissue>
    </source>
</reference>
<feature type="compositionally biased region" description="Low complexity" evidence="3">
    <location>
        <begin position="381"/>
        <end position="391"/>
    </location>
</feature>
<dbReference type="SMART" id="SM00369">
    <property type="entry name" value="LRR_TYP"/>
    <property type="match status" value="10"/>
</dbReference>
<dbReference type="Gene3D" id="3.80.10.10">
    <property type="entry name" value="Ribonuclease Inhibitor"/>
    <property type="match status" value="2"/>
</dbReference>
<evidence type="ECO:0000313" key="4">
    <source>
        <dbReference type="Proteomes" id="UP000085678"/>
    </source>
</evidence>
<dbReference type="PANTHER" id="PTHR48051">
    <property type="match status" value="1"/>
</dbReference>
<dbReference type="SMART" id="SM00364">
    <property type="entry name" value="LRR_BAC"/>
    <property type="match status" value="2"/>
</dbReference>
<proteinExistence type="predicted"/>
<dbReference type="InterPro" id="IPR003591">
    <property type="entry name" value="Leu-rich_rpt_typical-subtyp"/>
</dbReference>
<evidence type="ECO:0000256" key="2">
    <source>
        <dbReference type="ARBA" id="ARBA00022737"/>
    </source>
</evidence>
<dbReference type="GO" id="GO:0005737">
    <property type="term" value="C:cytoplasm"/>
    <property type="evidence" value="ECO:0007669"/>
    <property type="project" value="TreeGrafter"/>
</dbReference>
<dbReference type="InterPro" id="IPR001611">
    <property type="entry name" value="Leu-rich_rpt"/>
</dbReference>
<organism evidence="4 5">
    <name type="scientific">Lingula anatina</name>
    <name type="common">Brachiopod</name>
    <name type="synonym">Lingula unguis</name>
    <dbReference type="NCBI Taxonomy" id="7574"/>
    <lineage>
        <taxon>Eukaryota</taxon>
        <taxon>Metazoa</taxon>
        <taxon>Spiralia</taxon>
        <taxon>Lophotrochozoa</taxon>
        <taxon>Brachiopoda</taxon>
        <taxon>Linguliformea</taxon>
        <taxon>Lingulata</taxon>
        <taxon>Lingulida</taxon>
        <taxon>Linguloidea</taxon>
        <taxon>Lingulidae</taxon>
        <taxon>Lingula</taxon>
    </lineage>
</organism>
<dbReference type="GeneID" id="106162750"/>
<accession>A0A1S3ICN7</accession>
<dbReference type="InterPro" id="IPR032675">
    <property type="entry name" value="LRR_dom_sf"/>
</dbReference>
<dbReference type="KEGG" id="lak:106162750"/>
<feature type="region of interest" description="Disordered" evidence="3">
    <location>
        <begin position="381"/>
        <end position="409"/>
    </location>
</feature>
<feature type="compositionally biased region" description="Polar residues" evidence="3">
    <location>
        <begin position="397"/>
        <end position="407"/>
    </location>
</feature>
<dbReference type="Pfam" id="PF13855">
    <property type="entry name" value="LRR_8"/>
    <property type="match status" value="3"/>
</dbReference>
<dbReference type="InterPro" id="IPR050216">
    <property type="entry name" value="LRR_domain-containing"/>
</dbReference>
<keyword evidence="1" id="KW-0433">Leucine-rich repeat</keyword>
<protein>
    <submittedName>
        <fullName evidence="5">Leucine-rich repeat and IQ domain-containing protein 4</fullName>
    </submittedName>
</protein>
<dbReference type="Pfam" id="PF13516">
    <property type="entry name" value="LRR_6"/>
    <property type="match status" value="2"/>
</dbReference>
<dbReference type="AlphaFoldDB" id="A0A1S3ICN7"/>
<dbReference type="RefSeq" id="XP_013395621.1">
    <property type="nucleotide sequence ID" value="XM_013540167.1"/>
</dbReference>
<dbReference type="InterPro" id="IPR009003">
    <property type="entry name" value="Peptidase_S1_PA"/>
</dbReference>
<evidence type="ECO:0000256" key="1">
    <source>
        <dbReference type="ARBA" id="ARBA00022614"/>
    </source>
</evidence>
<keyword evidence="2" id="KW-0677">Repeat</keyword>
<dbReference type="PANTHER" id="PTHR48051:SF54">
    <property type="entry name" value="LEUCINE-RICH REPEAT-CONTAINING PROTEIN"/>
    <property type="match status" value="1"/>
</dbReference>
<keyword evidence="4" id="KW-1185">Reference proteome</keyword>
<dbReference type="OrthoDB" id="676979at2759"/>
<dbReference type="InParanoid" id="A0A1S3ICN7"/>
<sequence length="785" mass="87796">MAYKERERKDVLLILQELEKGKKTEPSWQEMNQLTDLWLQSRQMTSLPSSISSCSNLQYLNLSWNHLTHLPDSISQLKHLRKFDLGHNDFKEFPTQICSLSELKELNIRNNKLTSLHPDVNKLTNLMYLDLGSNQFIDFPAEVCHIPELETLNIYQNKISSVHPDVTKMTKLTKLDLGCNEFTDFPAGVCNIPELKILGMNRNKISSVHPDVIKMTKLTNLDLEKNQFTDFPAEVCNIPELKILGMNRNKISSVHPDVIKMTKLTNLDLDQNQFTDFPAEVCHISELETLKMNWNKISSVHPYVINMTKLTKLDLGSNEFTDFPAEVCNIPELKILGMNWNKISNVHPDVIKMTKLTNLELSENKFTDFPAELLLFFTDGSSSKGSKLASSLDRRQAGQSMSDTADTSALCKKPKPAEKLLKCKVPDFISKEVLEKITRDLVPRDIRKEMGAAIQKHSVSLQQRYPNISRISISRIQADGAGEKKPCIAVYCSDITNMAHFPEKFEGYPVEVREGTFSLNADNEGSRDNDHSQLHIGCSVASSSQLQGSLGVFVNHHRGGHASAQPQAFVTCAHVVCPYSKEAETAINKSVYVENNQTWKKCGFVSKCYVGDVKLDNGFGSERSYGVDIALVELNKNAEANLFPIQSQQTSFSDVDIRDVEDIYNDEENPILVHKFGATTGLTHGAVSFEYDYCRDIELIDGVPSVTKSLSNMITVLSIPTLDKPTFSKKGDSGSAVYVELENGKKVIIGILVGSASDTSGEVPVHCGIVSRIHPSLHQMQACLY</sequence>
<name>A0A1S3ICN7_LINAN</name>
<gene>
    <name evidence="5" type="primary">LOC106162750</name>
</gene>
<dbReference type="Proteomes" id="UP000085678">
    <property type="component" value="Unplaced"/>
</dbReference>
<dbReference type="SUPFAM" id="SSF52058">
    <property type="entry name" value="L domain-like"/>
    <property type="match status" value="2"/>
</dbReference>
<evidence type="ECO:0000256" key="3">
    <source>
        <dbReference type="SAM" id="MobiDB-lite"/>
    </source>
</evidence>
<dbReference type="STRING" id="7574.A0A1S3ICN7"/>
<evidence type="ECO:0000313" key="5">
    <source>
        <dbReference type="RefSeq" id="XP_013395621.1"/>
    </source>
</evidence>
<dbReference type="PROSITE" id="PS51450">
    <property type="entry name" value="LRR"/>
    <property type="match status" value="2"/>
</dbReference>
<dbReference type="SUPFAM" id="SSF50494">
    <property type="entry name" value="Trypsin-like serine proteases"/>
    <property type="match status" value="1"/>
</dbReference>